<dbReference type="EMBL" id="JACCFS010000001">
    <property type="protein sequence ID" value="NYJ36436.1"/>
    <property type="molecule type" value="Genomic_DNA"/>
</dbReference>
<feature type="chain" id="PRO_5038416320" description="Secreted protein" evidence="1">
    <location>
        <begin position="23"/>
        <end position="175"/>
    </location>
</feature>
<evidence type="ECO:0000313" key="3">
    <source>
        <dbReference type="Proteomes" id="UP000572051"/>
    </source>
</evidence>
<dbReference type="Proteomes" id="UP000572051">
    <property type="component" value="Unassembled WGS sequence"/>
</dbReference>
<dbReference type="AlphaFoldDB" id="A0A7Z0JBP6"/>
<proteinExistence type="predicted"/>
<reference evidence="2 3" key="1">
    <citation type="submission" date="2020-07" db="EMBL/GenBank/DDBJ databases">
        <title>Sequencing the genomes of 1000 actinobacteria strains.</title>
        <authorList>
            <person name="Klenk H.-P."/>
        </authorList>
    </citation>
    <scope>NUCLEOTIDE SEQUENCE [LARGE SCALE GENOMIC DNA]</scope>
    <source>
        <strain evidence="2 3">DSM 44442</strain>
    </source>
</reference>
<accession>A0A7Z0JBP6</accession>
<organism evidence="2 3">
    <name type="scientific">Nocardiopsis aegyptia</name>
    <dbReference type="NCBI Taxonomy" id="220378"/>
    <lineage>
        <taxon>Bacteria</taxon>
        <taxon>Bacillati</taxon>
        <taxon>Actinomycetota</taxon>
        <taxon>Actinomycetes</taxon>
        <taxon>Streptosporangiales</taxon>
        <taxon>Nocardiopsidaceae</taxon>
        <taxon>Nocardiopsis</taxon>
    </lineage>
</organism>
<protein>
    <recommendedName>
        <fullName evidence="4">Secreted protein</fullName>
    </recommendedName>
</protein>
<evidence type="ECO:0008006" key="4">
    <source>
        <dbReference type="Google" id="ProtNLM"/>
    </source>
</evidence>
<evidence type="ECO:0000256" key="1">
    <source>
        <dbReference type="SAM" id="SignalP"/>
    </source>
</evidence>
<comment type="caution">
    <text evidence="2">The sequence shown here is derived from an EMBL/GenBank/DDBJ whole genome shotgun (WGS) entry which is preliminary data.</text>
</comment>
<keyword evidence="1" id="KW-0732">Signal</keyword>
<name>A0A7Z0JBP6_9ACTN</name>
<gene>
    <name evidence="2" type="ORF">HNR10_004317</name>
</gene>
<evidence type="ECO:0000313" key="2">
    <source>
        <dbReference type="EMBL" id="NYJ36436.1"/>
    </source>
</evidence>
<sequence>MSSVLNPTPLRAVLCGALVLLAGGCATGHGHTPEELSEMIADTVRTTSGAPGLGVPDTAFDPARFLCEPAVDSPGSGSWRTEAPREPSAPDEAVELGLLPADGAGTDHGTAAVAATVVGPDGGAATAEADLTAEEWTRLVYPDDFGTDPAPGVHTVVWTDADTGTPLACDGFALE</sequence>
<dbReference type="RefSeq" id="WP_312889370.1">
    <property type="nucleotide sequence ID" value="NZ_JACCFS010000001.1"/>
</dbReference>
<feature type="signal peptide" evidence="1">
    <location>
        <begin position="1"/>
        <end position="22"/>
    </location>
</feature>
<keyword evidence="3" id="KW-1185">Reference proteome</keyword>